<dbReference type="RefSeq" id="WP_055278396.1">
    <property type="nucleotide sequence ID" value="NZ_CABIXA010000002.1"/>
</dbReference>
<dbReference type="InterPro" id="IPR024404">
    <property type="entry name" value="Lipid-bd_put"/>
</dbReference>
<evidence type="ECO:0000313" key="2">
    <source>
        <dbReference type="EMBL" id="CUN60085.1"/>
    </source>
</evidence>
<keyword evidence="1" id="KW-0732">Signal</keyword>
<feature type="signal peptide" evidence="1">
    <location>
        <begin position="1"/>
        <end position="20"/>
    </location>
</feature>
<dbReference type="GO" id="GO:0016787">
    <property type="term" value="F:hydrolase activity"/>
    <property type="evidence" value="ECO:0007669"/>
    <property type="project" value="UniProtKB-KW"/>
</dbReference>
<proteinExistence type="predicted"/>
<protein>
    <submittedName>
        <fullName evidence="2">Lipid-binding putative hydrolase</fullName>
    </submittedName>
</protein>
<dbReference type="Gene3D" id="2.40.128.220">
    <property type="match status" value="1"/>
</dbReference>
<accession>A0A173YAR3</accession>
<dbReference type="InterPro" id="IPR038668">
    <property type="entry name" value="Lipid-bd_sf"/>
</dbReference>
<feature type="chain" id="PRO_5008016047" evidence="1">
    <location>
        <begin position="21"/>
        <end position="194"/>
    </location>
</feature>
<sequence>MKPINYLLVLMFAMVTFVSCDTYGDYEQEFAPIYPLSGQYYVKVLDENNEELVMSTIEDDDESYNVYGTYMYLYNTADNDKDKLWIKLPNTSLFKQGILGKISCNVEELTFNGTAGNMVADGTTPVGEFTVTSGKVTLESVTTPTNGKADGIEVKYTLEGKTYTIKGFRRTGWDDDETWVEPITTPDDTSGSQP</sequence>
<reference evidence="2 3" key="1">
    <citation type="submission" date="2015-09" db="EMBL/GenBank/DDBJ databases">
        <authorList>
            <consortium name="Pathogen Informatics"/>
        </authorList>
    </citation>
    <scope>NUCLEOTIDE SEQUENCE [LARGE SCALE GENOMIC DNA]</scope>
    <source>
        <strain evidence="2 3">2789STDY5608840</strain>
    </source>
</reference>
<keyword evidence="2" id="KW-0378">Hydrolase</keyword>
<gene>
    <name evidence="2" type="ORF">ERS852397_00522</name>
</gene>
<evidence type="ECO:0000256" key="1">
    <source>
        <dbReference type="SAM" id="SignalP"/>
    </source>
</evidence>
<dbReference type="Proteomes" id="UP000095517">
    <property type="component" value="Unassembled WGS sequence"/>
</dbReference>
<dbReference type="Pfam" id="PF12888">
    <property type="entry name" value="Lipid_bd"/>
    <property type="match status" value="1"/>
</dbReference>
<name>A0A173YAR3_9BACE</name>
<dbReference type="STRING" id="338188.ERS852397_00522"/>
<evidence type="ECO:0000313" key="3">
    <source>
        <dbReference type="Proteomes" id="UP000095517"/>
    </source>
</evidence>
<dbReference type="AlphaFoldDB" id="A0A173YAR3"/>
<organism evidence="2 3">
    <name type="scientific">Bacteroides finegoldii</name>
    <dbReference type="NCBI Taxonomy" id="338188"/>
    <lineage>
        <taxon>Bacteria</taxon>
        <taxon>Pseudomonadati</taxon>
        <taxon>Bacteroidota</taxon>
        <taxon>Bacteroidia</taxon>
        <taxon>Bacteroidales</taxon>
        <taxon>Bacteroidaceae</taxon>
        <taxon>Bacteroides</taxon>
    </lineage>
</organism>
<dbReference type="PROSITE" id="PS51257">
    <property type="entry name" value="PROKAR_LIPOPROTEIN"/>
    <property type="match status" value="1"/>
</dbReference>
<dbReference type="EMBL" id="CYZH01000002">
    <property type="protein sequence ID" value="CUN60085.1"/>
    <property type="molecule type" value="Genomic_DNA"/>
</dbReference>